<protein>
    <submittedName>
        <fullName evidence="1">Uncharacterized protein</fullName>
    </submittedName>
</protein>
<sequence length="92" mass="10969">MVPLIVIFLHLCPLIIYFDRKAVFHYSHFLRSLLNYLLSITVLNSPQLISLCASFQHLIKMLSYDNIFLRYHCHFSKGKPTLNHEDTLHMWH</sequence>
<gene>
    <name evidence="1" type="ORF">NC653_039411</name>
</gene>
<organism evidence="1 2">
    <name type="scientific">Populus alba x Populus x berolinensis</name>
    <dbReference type="NCBI Taxonomy" id="444605"/>
    <lineage>
        <taxon>Eukaryota</taxon>
        <taxon>Viridiplantae</taxon>
        <taxon>Streptophyta</taxon>
        <taxon>Embryophyta</taxon>
        <taxon>Tracheophyta</taxon>
        <taxon>Spermatophyta</taxon>
        <taxon>Magnoliopsida</taxon>
        <taxon>eudicotyledons</taxon>
        <taxon>Gunneridae</taxon>
        <taxon>Pentapetalae</taxon>
        <taxon>rosids</taxon>
        <taxon>fabids</taxon>
        <taxon>Malpighiales</taxon>
        <taxon>Salicaceae</taxon>
        <taxon>Saliceae</taxon>
        <taxon>Populus</taxon>
    </lineage>
</organism>
<dbReference type="Proteomes" id="UP001164929">
    <property type="component" value="Chromosome 18"/>
</dbReference>
<evidence type="ECO:0000313" key="1">
    <source>
        <dbReference type="EMBL" id="KAJ6957451.1"/>
    </source>
</evidence>
<comment type="caution">
    <text evidence="1">The sequence shown here is derived from an EMBL/GenBank/DDBJ whole genome shotgun (WGS) entry which is preliminary data.</text>
</comment>
<evidence type="ECO:0000313" key="2">
    <source>
        <dbReference type="Proteomes" id="UP001164929"/>
    </source>
</evidence>
<name>A0AAD6LB50_9ROSI</name>
<accession>A0AAD6LB50</accession>
<reference evidence="1 2" key="1">
    <citation type="journal article" date="2023" name="Mol. Ecol. Resour.">
        <title>Chromosome-level genome assembly of a triploid poplar Populus alba 'Berolinensis'.</title>
        <authorList>
            <person name="Chen S."/>
            <person name="Yu Y."/>
            <person name="Wang X."/>
            <person name="Wang S."/>
            <person name="Zhang T."/>
            <person name="Zhou Y."/>
            <person name="He R."/>
            <person name="Meng N."/>
            <person name="Wang Y."/>
            <person name="Liu W."/>
            <person name="Liu Z."/>
            <person name="Liu J."/>
            <person name="Guo Q."/>
            <person name="Huang H."/>
            <person name="Sederoff R.R."/>
            <person name="Wang G."/>
            <person name="Qu G."/>
            <person name="Chen S."/>
        </authorList>
    </citation>
    <scope>NUCLEOTIDE SEQUENCE [LARGE SCALE GENOMIC DNA]</scope>
    <source>
        <strain evidence="1">SC-2020</strain>
    </source>
</reference>
<dbReference type="AlphaFoldDB" id="A0AAD6LB50"/>
<proteinExistence type="predicted"/>
<keyword evidence="2" id="KW-1185">Reference proteome</keyword>
<dbReference type="EMBL" id="JAQIZT010000018">
    <property type="protein sequence ID" value="KAJ6957451.1"/>
    <property type="molecule type" value="Genomic_DNA"/>
</dbReference>